<reference evidence="3" key="1">
    <citation type="submission" date="2022-11" db="UniProtKB">
        <authorList>
            <consortium name="WormBaseParasite"/>
        </authorList>
    </citation>
    <scope>IDENTIFICATION</scope>
</reference>
<dbReference type="AlphaFoldDB" id="A0A914R5S6"/>
<dbReference type="Proteomes" id="UP000887564">
    <property type="component" value="Unplaced"/>
</dbReference>
<evidence type="ECO:0000313" key="3">
    <source>
        <dbReference type="WBParaSite" id="PEQ_0000001101-mRNA-1"/>
    </source>
</evidence>
<keyword evidence="1" id="KW-1133">Transmembrane helix</keyword>
<keyword evidence="1" id="KW-0472">Membrane</keyword>
<feature type="transmembrane region" description="Helical" evidence="1">
    <location>
        <begin position="20"/>
        <end position="41"/>
    </location>
</feature>
<protein>
    <submittedName>
        <fullName evidence="3">Uncharacterized protein</fullName>
    </submittedName>
</protein>
<proteinExistence type="predicted"/>
<evidence type="ECO:0000313" key="2">
    <source>
        <dbReference type="Proteomes" id="UP000887564"/>
    </source>
</evidence>
<sequence>MEVYHFPSPSSFTYFIRRGFIGATICAKTLSVLAIPIKFHMFQSIPNKNKMEPLVPTHSFILYKKCIYNRFTKMPAEKNILSHSNTADELTSEVDYRSTPVKHDVKRRCGLLHVLYALFVTKRLCCVLCSNDLGRITVLRL</sequence>
<evidence type="ECO:0000256" key="1">
    <source>
        <dbReference type="SAM" id="Phobius"/>
    </source>
</evidence>
<keyword evidence="1" id="KW-0812">Transmembrane</keyword>
<keyword evidence="2" id="KW-1185">Reference proteome</keyword>
<accession>A0A914R5S6</accession>
<name>A0A914R5S6_PAREQ</name>
<dbReference type="WBParaSite" id="PEQ_0000001101-mRNA-1">
    <property type="protein sequence ID" value="PEQ_0000001101-mRNA-1"/>
    <property type="gene ID" value="PEQ_0000001101"/>
</dbReference>
<organism evidence="2 3">
    <name type="scientific">Parascaris equorum</name>
    <name type="common">Equine roundworm</name>
    <dbReference type="NCBI Taxonomy" id="6256"/>
    <lineage>
        <taxon>Eukaryota</taxon>
        <taxon>Metazoa</taxon>
        <taxon>Ecdysozoa</taxon>
        <taxon>Nematoda</taxon>
        <taxon>Chromadorea</taxon>
        <taxon>Rhabditida</taxon>
        <taxon>Spirurina</taxon>
        <taxon>Ascaridomorpha</taxon>
        <taxon>Ascaridoidea</taxon>
        <taxon>Ascarididae</taxon>
        <taxon>Parascaris</taxon>
    </lineage>
</organism>